<dbReference type="AlphaFoldDB" id="E3R0G1"/>
<name>E3R0G1_COLGM</name>
<evidence type="ECO:0000313" key="2">
    <source>
        <dbReference type="EMBL" id="EFQ36599.1"/>
    </source>
</evidence>
<feature type="non-terminal residue" evidence="2">
    <location>
        <position position="1"/>
    </location>
</feature>
<gene>
    <name evidence="2" type="ORF">GLRG_11744</name>
</gene>
<evidence type="ECO:0000256" key="1">
    <source>
        <dbReference type="SAM" id="SignalP"/>
    </source>
</evidence>
<proteinExistence type="predicted"/>
<dbReference type="Proteomes" id="UP000008782">
    <property type="component" value="Unassembled WGS sequence"/>
</dbReference>
<feature type="chain" id="PRO_5003181126" evidence="1">
    <location>
        <begin position="25"/>
        <end position="189"/>
    </location>
</feature>
<dbReference type="eggNOG" id="ENOG502SUI0">
    <property type="taxonomic scope" value="Eukaryota"/>
</dbReference>
<organism evidence="3">
    <name type="scientific">Colletotrichum graminicola (strain M1.001 / M2 / FGSC 10212)</name>
    <name type="common">Maize anthracnose fungus</name>
    <name type="synonym">Glomerella graminicola</name>
    <dbReference type="NCBI Taxonomy" id="645133"/>
    <lineage>
        <taxon>Eukaryota</taxon>
        <taxon>Fungi</taxon>
        <taxon>Dikarya</taxon>
        <taxon>Ascomycota</taxon>
        <taxon>Pezizomycotina</taxon>
        <taxon>Sordariomycetes</taxon>
        <taxon>Hypocreomycetidae</taxon>
        <taxon>Glomerellales</taxon>
        <taxon>Glomerellaceae</taxon>
        <taxon>Colletotrichum</taxon>
        <taxon>Colletotrichum graminicola species complex</taxon>
    </lineage>
</organism>
<sequence length="189" mass="21409">RVSPSIMRSQLLTVCVLATSFASGIPIEPRWGARATVGYRTVHPEQARIYNSNGKLSYDPTHTVVAQIGLGVYTTPGPGQWPGEPGDWYCHITAQKSTLDSLNKVWVPRRFWNNLHRIDDWIDELGFNPALTLRLSPIEDREDILQLLIPPTLLSGHKMDFKVHCAADYHSLPYEPVNYSQWKKVYGNP</sequence>
<dbReference type="InterPro" id="IPR045564">
    <property type="entry name" value="DUF5910"/>
</dbReference>
<dbReference type="VEuPathDB" id="FungiDB:GLRG_11744"/>
<keyword evidence="1" id="KW-0732">Signal</keyword>
<dbReference type="GeneID" id="24417108"/>
<protein>
    <submittedName>
        <fullName evidence="2">Uncharacterized protein</fullName>
    </submittedName>
</protein>
<dbReference type="RefSeq" id="XP_008100619.1">
    <property type="nucleotide sequence ID" value="XM_008102428.1"/>
</dbReference>
<dbReference type="HOGENOM" id="CLU_091777_1_0_1"/>
<accession>E3R0G1</accession>
<reference evidence="3" key="1">
    <citation type="journal article" date="2012" name="Nat. Genet.">
        <title>Lifestyle transitions in plant pathogenic Colletotrichum fungi deciphered by genome and transcriptome analyses.</title>
        <authorList>
            <person name="O'Connell R.J."/>
            <person name="Thon M.R."/>
            <person name="Hacquard S."/>
            <person name="Amyotte S.G."/>
            <person name="Kleemann J."/>
            <person name="Torres M.F."/>
            <person name="Damm U."/>
            <person name="Buiate E.A."/>
            <person name="Epstein L."/>
            <person name="Alkan N."/>
            <person name="Altmueller J."/>
            <person name="Alvarado-Balderrama L."/>
            <person name="Bauser C.A."/>
            <person name="Becker C."/>
            <person name="Birren B.W."/>
            <person name="Chen Z."/>
            <person name="Choi J."/>
            <person name="Crouch J.A."/>
            <person name="Duvick J.P."/>
            <person name="Farman M.A."/>
            <person name="Gan P."/>
            <person name="Heiman D."/>
            <person name="Henrissat B."/>
            <person name="Howard R.J."/>
            <person name="Kabbage M."/>
            <person name="Koch C."/>
            <person name="Kracher B."/>
            <person name="Kubo Y."/>
            <person name="Law A.D."/>
            <person name="Lebrun M.-H."/>
            <person name="Lee Y.-H."/>
            <person name="Miyara I."/>
            <person name="Moore N."/>
            <person name="Neumann U."/>
            <person name="Nordstroem K."/>
            <person name="Panaccione D.G."/>
            <person name="Panstruga R."/>
            <person name="Place M."/>
            <person name="Proctor R.H."/>
            <person name="Prusky D."/>
            <person name="Rech G."/>
            <person name="Reinhardt R."/>
            <person name="Rollins J.A."/>
            <person name="Rounsley S."/>
            <person name="Schardl C.L."/>
            <person name="Schwartz D.C."/>
            <person name="Shenoy N."/>
            <person name="Shirasu K."/>
            <person name="Sikhakolli U.R."/>
            <person name="Stueber K."/>
            <person name="Sukno S.A."/>
            <person name="Sweigard J.A."/>
            <person name="Takano Y."/>
            <person name="Takahara H."/>
            <person name="Trail F."/>
            <person name="van der Does H.C."/>
            <person name="Voll L.M."/>
            <person name="Will I."/>
            <person name="Young S."/>
            <person name="Zeng Q."/>
            <person name="Zhang J."/>
            <person name="Zhou S."/>
            <person name="Dickman M.B."/>
            <person name="Schulze-Lefert P."/>
            <person name="Ver Loren van Themaat E."/>
            <person name="Ma L.-J."/>
            <person name="Vaillancourt L.J."/>
        </authorList>
    </citation>
    <scope>NUCLEOTIDE SEQUENCE [LARGE SCALE GENOMIC DNA]</scope>
    <source>
        <strain evidence="3">M1.001 / M2 / FGSC 10212</strain>
    </source>
</reference>
<evidence type="ECO:0000313" key="3">
    <source>
        <dbReference type="Proteomes" id="UP000008782"/>
    </source>
</evidence>
<feature type="signal peptide" evidence="1">
    <location>
        <begin position="1"/>
        <end position="24"/>
    </location>
</feature>
<dbReference type="EMBL" id="GG697443">
    <property type="protein sequence ID" value="EFQ36599.1"/>
    <property type="molecule type" value="Genomic_DNA"/>
</dbReference>
<dbReference type="Pfam" id="PF19287">
    <property type="entry name" value="DUF5910"/>
    <property type="match status" value="1"/>
</dbReference>
<keyword evidence="3" id="KW-1185">Reference proteome</keyword>
<dbReference type="OrthoDB" id="4540223at2759"/>